<sequence>MDTVVWVFLGLKQTQVYSNRNAAGRVATSGPPHPAGPPPAYYARPSISRQSSLKGSTTSNRSYFSVASLTAPLLPARGARLANRSAVENGCILINVVLLSILSGVVSAVLVRQLT</sequence>
<organism evidence="1 2">
    <name type="scientific">Ixodes persulcatus</name>
    <name type="common">Taiga tick</name>
    <dbReference type="NCBI Taxonomy" id="34615"/>
    <lineage>
        <taxon>Eukaryota</taxon>
        <taxon>Metazoa</taxon>
        <taxon>Ecdysozoa</taxon>
        <taxon>Arthropoda</taxon>
        <taxon>Chelicerata</taxon>
        <taxon>Arachnida</taxon>
        <taxon>Acari</taxon>
        <taxon>Parasitiformes</taxon>
        <taxon>Ixodida</taxon>
        <taxon>Ixodoidea</taxon>
        <taxon>Ixodidae</taxon>
        <taxon>Ixodinae</taxon>
        <taxon>Ixodes</taxon>
    </lineage>
</organism>
<comment type="caution">
    <text evidence="1">The sequence shown here is derived from an EMBL/GenBank/DDBJ whole genome shotgun (WGS) entry which is preliminary data.</text>
</comment>
<accession>A0AC60NZV9</accession>
<gene>
    <name evidence="1" type="ORF">HPB47_010389</name>
</gene>
<dbReference type="EMBL" id="JABSTQ010011344">
    <property type="protein sequence ID" value="KAG0412469.1"/>
    <property type="molecule type" value="Genomic_DNA"/>
</dbReference>
<reference evidence="1 2" key="1">
    <citation type="journal article" date="2020" name="Cell">
        <title>Large-Scale Comparative Analyses of Tick Genomes Elucidate Their Genetic Diversity and Vector Capacities.</title>
        <authorList>
            <consortium name="Tick Genome and Microbiome Consortium (TIGMIC)"/>
            <person name="Jia N."/>
            <person name="Wang J."/>
            <person name="Shi W."/>
            <person name="Du L."/>
            <person name="Sun Y."/>
            <person name="Zhan W."/>
            <person name="Jiang J.F."/>
            <person name="Wang Q."/>
            <person name="Zhang B."/>
            <person name="Ji P."/>
            <person name="Bell-Sakyi L."/>
            <person name="Cui X.M."/>
            <person name="Yuan T.T."/>
            <person name="Jiang B.G."/>
            <person name="Yang W.F."/>
            <person name="Lam T.T."/>
            <person name="Chang Q.C."/>
            <person name="Ding S.J."/>
            <person name="Wang X.J."/>
            <person name="Zhu J.G."/>
            <person name="Ruan X.D."/>
            <person name="Zhao L."/>
            <person name="Wei J.T."/>
            <person name="Ye R.Z."/>
            <person name="Que T.C."/>
            <person name="Du C.H."/>
            <person name="Zhou Y.H."/>
            <person name="Cheng J.X."/>
            <person name="Dai P.F."/>
            <person name="Guo W.B."/>
            <person name="Han X.H."/>
            <person name="Huang E.J."/>
            <person name="Li L.F."/>
            <person name="Wei W."/>
            <person name="Gao Y.C."/>
            <person name="Liu J.Z."/>
            <person name="Shao H.Z."/>
            <person name="Wang X."/>
            <person name="Wang C.C."/>
            <person name="Yang T.C."/>
            <person name="Huo Q.B."/>
            <person name="Li W."/>
            <person name="Chen H.Y."/>
            <person name="Chen S.E."/>
            <person name="Zhou L.G."/>
            <person name="Ni X.B."/>
            <person name="Tian J.H."/>
            <person name="Sheng Y."/>
            <person name="Liu T."/>
            <person name="Pan Y.S."/>
            <person name="Xia L.Y."/>
            <person name="Li J."/>
            <person name="Zhao F."/>
            <person name="Cao W.C."/>
        </authorList>
    </citation>
    <scope>NUCLEOTIDE SEQUENCE [LARGE SCALE GENOMIC DNA]</scope>
    <source>
        <strain evidence="1">Iper-2018</strain>
    </source>
</reference>
<keyword evidence="2" id="KW-1185">Reference proteome</keyword>
<protein>
    <submittedName>
        <fullName evidence="1">Uncharacterized protein</fullName>
    </submittedName>
</protein>
<evidence type="ECO:0000313" key="1">
    <source>
        <dbReference type="EMBL" id="KAG0412469.1"/>
    </source>
</evidence>
<dbReference type="Proteomes" id="UP000805193">
    <property type="component" value="Unassembled WGS sequence"/>
</dbReference>
<proteinExistence type="predicted"/>
<evidence type="ECO:0000313" key="2">
    <source>
        <dbReference type="Proteomes" id="UP000805193"/>
    </source>
</evidence>
<name>A0AC60NZV9_IXOPE</name>